<gene>
    <name evidence="6" type="ORF">HII31_09702</name>
</gene>
<dbReference type="Proteomes" id="UP000660729">
    <property type="component" value="Unassembled WGS sequence"/>
</dbReference>
<accession>A0A8H6RD67</accession>
<evidence type="ECO:0000313" key="6">
    <source>
        <dbReference type="EMBL" id="KAF7188779.1"/>
    </source>
</evidence>
<comment type="similarity">
    <text evidence="1">Belongs to the short-chain dehydrogenases/reductases (SDR) family.</text>
</comment>
<evidence type="ECO:0000256" key="3">
    <source>
        <dbReference type="ARBA" id="ARBA00023002"/>
    </source>
</evidence>
<dbReference type="SUPFAM" id="SSF51735">
    <property type="entry name" value="NAD(P)-binding Rossmann-fold domains"/>
    <property type="match status" value="1"/>
</dbReference>
<dbReference type="PANTHER" id="PTHR24321:SF8">
    <property type="entry name" value="ESTRADIOL 17-BETA-DEHYDROGENASE 8-RELATED"/>
    <property type="match status" value="1"/>
</dbReference>
<evidence type="ECO:0000256" key="2">
    <source>
        <dbReference type="ARBA" id="ARBA00022857"/>
    </source>
</evidence>
<dbReference type="Gene3D" id="3.40.50.720">
    <property type="entry name" value="NAD(P)-binding Rossmann-like Domain"/>
    <property type="match status" value="1"/>
</dbReference>
<dbReference type="PRINTS" id="PR00081">
    <property type="entry name" value="GDHRDH"/>
</dbReference>
<dbReference type="GO" id="GO:0016491">
    <property type="term" value="F:oxidoreductase activity"/>
    <property type="evidence" value="ECO:0007669"/>
    <property type="project" value="UniProtKB-KW"/>
</dbReference>
<keyword evidence="2" id="KW-0521">NADP</keyword>
<protein>
    <submittedName>
        <fullName evidence="6">Short-chain dehydrogenase/reductase aba4</fullName>
    </submittedName>
</protein>
<dbReference type="FunFam" id="3.40.50.720:FF:000084">
    <property type="entry name" value="Short-chain dehydrogenase reductase"/>
    <property type="match status" value="1"/>
</dbReference>
<sequence>MSSSFEGKVIAITGGASGMGLAIAKILHSRGAKISIADWSQDNLDAASKTIEAEDIVSWKADVRNLQDIRAWLKQTVDKFGRLDGAANFAGIAGQNIGKGMLEDQDEDDWDRILGINLTGVMHSMKEEVKLMKPGSSIVNAASLAGVRGLPRSAAYCASKFGVVGLTEVCALDYGPKGIRINCVAPGYIRTPMLDQVKEGREAEVKENAARMPAGREADPEEVARVVVFLLSDEASFVTGSTYSVDGGWRIA</sequence>
<evidence type="ECO:0000256" key="4">
    <source>
        <dbReference type="ARBA" id="ARBA00023027"/>
    </source>
</evidence>
<dbReference type="EMBL" id="JABCIY010000204">
    <property type="protein sequence ID" value="KAF7188779.1"/>
    <property type="molecule type" value="Genomic_DNA"/>
</dbReference>
<name>A0A8H6RD67_9PEZI</name>
<dbReference type="OrthoDB" id="1669814at2759"/>
<dbReference type="AlphaFoldDB" id="A0A8H6RD67"/>
<keyword evidence="4" id="KW-0520">NAD</keyword>
<dbReference type="InterPro" id="IPR057326">
    <property type="entry name" value="KR_dom"/>
</dbReference>
<reference evidence="6" key="1">
    <citation type="submission" date="2020-04" db="EMBL/GenBank/DDBJ databases">
        <title>Draft genome resource of the tomato pathogen Pseudocercospora fuligena.</title>
        <authorList>
            <person name="Zaccaron A."/>
        </authorList>
    </citation>
    <scope>NUCLEOTIDE SEQUENCE</scope>
    <source>
        <strain evidence="6">PF001</strain>
    </source>
</reference>
<dbReference type="InterPro" id="IPR002347">
    <property type="entry name" value="SDR_fam"/>
</dbReference>
<evidence type="ECO:0000259" key="5">
    <source>
        <dbReference type="SMART" id="SM00822"/>
    </source>
</evidence>
<feature type="domain" description="Ketoreductase" evidence="5">
    <location>
        <begin position="8"/>
        <end position="177"/>
    </location>
</feature>
<dbReference type="PRINTS" id="PR00080">
    <property type="entry name" value="SDRFAMILY"/>
</dbReference>
<keyword evidence="7" id="KW-1185">Reference proteome</keyword>
<proteinExistence type="inferred from homology"/>
<evidence type="ECO:0000256" key="1">
    <source>
        <dbReference type="ARBA" id="ARBA00006484"/>
    </source>
</evidence>
<keyword evidence="3" id="KW-0560">Oxidoreductase</keyword>
<dbReference type="PANTHER" id="PTHR24321">
    <property type="entry name" value="DEHYDROGENASES, SHORT CHAIN"/>
    <property type="match status" value="1"/>
</dbReference>
<dbReference type="CDD" id="cd05233">
    <property type="entry name" value="SDR_c"/>
    <property type="match status" value="1"/>
</dbReference>
<evidence type="ECO:0000313" key="7">
    <source>
        <dbReference type="Proteomes" id="UP000660729"/>
    </source>
</evidence>
<dbReference type="SMART" id="SM00822">
    <property type="entry name" value="PKS_KR"/>
    <property type="match status" value="1"/>
</dbReference>
<comment type="caution">
    <text evidence="6">The sequence shown here is derived from an EMBL/GenBank/DDBJ whole genome shotgun (WGS) entry which is preliminary data.</text>
</comment>
<dbReference type="InterPro" id="IPR036291">
    <property type="entry name" value="NAD(P)-bd_dom_sf"/>
</dbReference>
<dbReference type="Pfam" id="PF13561">
    <property type="entry name" value="adh_short_C2"/>
    <property type="match status" value="1"/>
</dbReference>
<organism evidence="6 7">
    <name type="scientific">Pseudocercospora fuligena</name>
    <dbReference type="NCBI Taxonomy" id="685502"/>
    <lineage>
        <taxon>Eukaryota</taxon>
        <taxon>Fungi</taxon>
        <taxon>Dikarya</taxon>
        <taxon>Ascomycota</taxon>
        <taxon>Pezizomycotina</taxon>
        <taxon>Dothideomycetes</taxon>
        <taxon>Dothideomycetidae</taxon>
        <taxon>Mycosphaerellales</taxon>
        <taxon>Mycosphaerellaceae</taxon>
        <taxon>Pseudocercospora</taxon>
    </lineage>
</organism>